<evidence type="ECO:0000256" key="1">
    <source>
        <dbReference type="SAM" id="Phobius"/>
    </source>
</evidence>
<keyword evidence="1" id="KW-0472">Membrane</keyword>
<proteinExistence type="predicted"/>
<sequence>MYHISSLFFFYFSQLKFAVFTICNYKTFLSFKHFWFTSLFFIIIRNLYFLLSSFT</sequence>
<dbReference type="Proteomes" id="UP000887563">
    <property type="component" value="Unplaced"/>
</dbReference>
<accession>A0A914NR36</accession>
<keyword evidence="1" id="KW-0812">Transmembrane</keyword>
<evidence type="ECO:0000313" key="2">
    <source>
        <dbReference type="Proteomes" id="UP000887563"/>
    </source>
</evidence>
<organism evidence="2 3">
    <name type="scientific">Meloidogyne incognita</name>
    <name type="common">Southern root-knot nematode worm</name>
    <name type="synonym">Oxyuris incognita</name>
    <dbReference type="NCBI Taxonomy" id="6306"/>
    <lineage>
        <taxon>Eukaryota</taxon>
        <taxon>Metazoa</taxon>
        <taxon>Ecdysozoa</taxon>
        <taxon>Nematoda</taxon>
        <taxon>Chromadorea</taxon>
        <taxon>Rhabditida</taxon>
        <taxon>Tylenchina</taxon>
        <taxon>Tylenchomorpha</taxon>
        <taxon>Tylenchoidea</taxon>
        <taxon>Meloidogynidae</taxon>
        <taxon>Meloidogyninae</taxon>
        <taxon>Meloidogyne</taxon>
        <taxon>Meloidogyne incognita group</taxon>
    </lineage>
</organism>
<evidence type="ECO:0000313" key="3">
    <source>
        <dbReference type="WBParaSite" id="Minc3s09323g43118"/>
    </source>
</evidence>
<keyword evidence="1" id="KW-1133">Transmembrane helix</keyword>
<reference evidence="3" key="1">
    <citation type="submission" date="2022-11" db="UniProtKB">
        <authorList>
            <consortium name="WormBaseParasite"/>
        </authorList>
    </citation>
    <scope>IDENTIFICATION</scope>
</reference>
<feature type="transmembrane region" description="Helical" evidence="1">
    <location>
        <begin position="34"/>
        <end position="51"/>
    </location>
</feature>
<protein>
    <submittedName>
        <fullName evidence="3">Candidate secreted effector</fullName>
    </submittedName>
</protein>
<keyword evidence="2" id="KW-1185">Reference proteome</keyword>
<feature type="transmembrane region" description="Helical" evidence="1">
    <location>
        <begin position="7"/>
        <end position="28"/>
    </location>
</feature>
<name>A0A914NR36_MELIC</name>
<dbReference type="AlphaFoldDB" id="A0A914NR36"/>
<dbReference type="WBParaSite" id="Minc3s09323g43118">
    <property type="protein sequence ID" value="Minc3s09323g43118"/>
    <property type="gene ID" value="Minc3s09323g43118"/>
</dbReference>